<feature type="domain" description="AMP-dependent synthetase/ligase" evidence="1">
    <location>
        <begin position="10"/>
        <end position="360"/>
    </location>
</feature>
<evidence type="ECO:0000313" key="4">
    <source>
        <dbReference type="Proteomes" id="UP001059836"/>
    </source>
</evidence>
<dbReference type="InterPro" id="IPR025110">
    <property type="entry name" value="AMP-bd_C"/>
</dbReference>
<dbReference type="PANTHER" id="PTHR43767:SF1">
    <property type="entry name" value="NONRIBOSOMAL PEPTIDE SYNTHASE PES1 (EUROFUNG)-RELATED"/>
    <property type="match status" value="1"/>
</dbReference>
<dbReference type="EMBL" id="CP045809">
    <property type="protein sequence ID" value="QHN36769.1"/>
    <property type="molecule type" value="Genomic_DNA"/>
</dbReference>
<evidence type="ECO:0000259" key="1">
    <source>
        <dbReference type="Pfam" id="PF00501"/>
    </source>
</evidence>
<feature type="domain" description="AMP-binding enzyme C-terminal" evidence="2">
    <location>
        <begin position="410"/>
        <end position="484"/>
    </location>
</feature>
<dbReference type="RefSeq" id="WP_213245041.1">
    <property type="nucleotide sequence ID" value="NZ_CP045806.1"/>
</dbReference>
<dbReference type="Proteomes" id="UP001059836">
    <property type="component" value="Chromosome"/>
</dbReference>
<dbReference type="Pfam" id="PF13193">
    <property type="entry name" value="AMP-binding_C"/>
    <property type="match status" value="1"/>
</dbReference>
<sequence>MNSSILRPLAAWASRSPDLQVVECGTDSLTWRQLASASDQVAARVAARGINPGDRIAVIGRPSIDWAVAALGIIKAGAIICPLNERSGPAEIDQALGTLEPAVVVAAEAFRALIDGVAGPAGVEVDDLATFVHDDDGPAGAPVPVCTRADDDPVAILSTSGSTGAPKGVVFTHRSLLNAFFEWSLQEPGFLRARSLNVSSMAFGAGLLNGFLGPLVLGGSLIFLPNWDAGVALRLIRDGKVTHLGATTIFYEQMAADPDFADADLSSLTVAFTGGNPVTTELIAAWSAKGIGLRQVYGLTESQSNTTVPSVEMAIEYPESVGLGGVLNTFALKNADGADCEPGEPGEIWISGPGLAAGYWQDAEQTEAAFGGGWLRTGDVAVRDDAGRLTIVGRLKDIIISGGINIYAAELERTIAELDGVLEVAVIGVADDEFGETPAALVRTSGELTAGDIIEHCLARLARYKAPRYVEFLESPLPRTVSMKIKKGDLRSTYADLPDRTSKVAVPGRTLQTS</sequence>
<dbReference type="Gene3D" id="3.40.50.12780">
    <property type="entry name" value="N-terminal domain of ligase-like"/>
    <property type="match status" value="1"/>
</dbReference>
<dbReference type="InterPro" id="IPR045851">
    <property type="entry name" value="AMP-bd_C_sf"/>
</dbReference>
<dbReference type="InterPro" id="IPR050237">
    <property type="entry name" value="ATP-dep_AMP-bd_enzyme"/>
</dbReference>
<reference evidence="3" key="1">
    <citation type="journal article" date="2021" name="Nat. Microbiol.">
        <title>Cocultivation of an ultrasmall environmental parasitic bacterium with lytic ability against bacteria associated with wastewater foams.</title>
        <authorList>
            <person name="Batinovic S."/>
            <person name="Rose J.J.A."/>
            <person name="Ratcliffe J."/>
            <person name="Seviour R.J."/>
            <person name="Petrovski S."/>
        </authorList>
    </citation>
    <scope>NUCLEOTIDE SEQUENCE</scope>
    <source>
        <strain evidence="3">CON9</strain>
    </source>
</reference>
<proteinExistence type="predicted"/>
<gene>
    <name evidence="3" type="ORF">GII31_19565</name>
</gene>
<dbReference type="InterPro" id="IPR042099">
    <property type="entry name" value="ANL_N_sf"/>
</dbReference>
<evidence type="ECO:0000259" key="2">
    <source>
        <dbReference type="Pfam" id="PF13193"/>
    </source>
</evidence>
<dbReference type="SUPFAM" id="SSF56801">
    <property type="entry name" value="Acetyl-CoA synthetase-like"/>
    <property type="match status" value="1"/>
</dbReference>
<dbReference type="Gene3D" id="3.30.300.30">
    <property type="match status" value="1"/>
</dbReference>
<organism evidence="3 4">
    <name type="scientific">Gordonia pseudamarae</name>
    <dbReference type="NCBI Taxonomy" id="2831662"/>
    <lineage>
        <taxon>Bacteria</taxon>
        <taxon>Bacillati</taxon>
        <taxon>Actinomycetota</taxon>
        <taxon>Actinomycetes</taxon>
        <taxon>Mycobacteriales</taxon>
        <taxon>Gordoniaceae</taxon>
        <taxon>Gordonia</taxon>
    </lineage>
</organism>
<dbReference type="InterPro" id="IPR000873">
    <property type="entry name" value="AMP-dep_synth/lig_dom"/>
</dbReference>
<keyword evidence="4" id="KW-1185">Reference proteome</keyword>
<protein>
    <submittedName>
        <fullName evidence="3">AMP-binding protein</fullName>
    </submittedName>
</protein>
<dbReference type="PANTHER" id="PTHR43767">
    <property type="entry name" value="LONG-CHAIN-FATTY-ACID--COA LIGASE"/>
    <property type="match status" value="1"/>
</dbReference>
<evidence type="ECO:0000313" key="3">
    <source>
        <dbReference type="EMBL" id="QHN36769.1"/>
    </source>
</evidence>
<accession>A0ABX6ILN6</accession>
<dbReference type="Pfam" id="PF00501">
    <property type="entry name" value="AMP-binding"/>
    <property type="match status" value="1"/>
</dbReference>
<name>A0ABX6ILN6_9ACTN</name>